<evidence type="ECO:0000313" key="4">
    <source>
        <dbReference type="EnsemblMetazoa" id="KAF7493489.1"/>
    </source>
</evidence>
<keyword evidence="2" id="KW-0472">Membrane</keyword>
<protein>
    <submittedName>
        <fullName evidence="3 4">Uncharacterized protein</fullName>
    </submittedName>
</protein>
<keyword evidence="2" id="KW-1133">Transmembrane helix</keyword>
<evidence type="ECO:0000313" key="5">
    <source>
        <dbReference type="Proteomes" id="UP000070412"/>
    </source>
</evidence>
<evidence type="ECO:0000313" key="3">
    <source>
        <dbReference type="EMBL" id="KAF7493489.1"/>
    </source>
</evidence>
<proteinExistence type="predicted"/>
<keyword evidence="5" id="KW-1185">Reference proteome</keyword>
<accession>A0A834RBK9</accession>
<name>A0A834RBK9_SARSC</name>
<evidence type="ECO:0000256" key="1">
    <source>
        <dbReference type="SAM" id="MobiDB-lite"/>
    </source>
</evidence>
<sequence length="202" mass="23988">MNSTIKMYDDGDHHHHRYHSESTFSTYHRHGKFPSSSLSSEQFGFNHRKSSSIRQQLQTSRDEKNTANNNIFNATKSSSIILTQSECKSSSSDQETNEHYQQNHYCDEFRNDHQDLIRSYHSSNNHCLRKSSNQYWRRNDSRISNHFDQRLTMKRFIRRPYVLLMILIMIALSSFDQYGIVVDAEKILYLYRINEESLNGHN</sequence>
<dbReference type="EnsemblMetazoa" id="SSS_4337s_mrna">
    <property type="protein sequence ID" value="KAF7493489.1"/>
    <property type="gene ID" value="SSS_4337"/>
</dbReference>
<organism evidence="3">
    <name type="scientific">Sarcoptes scabiei</name>
    <name type="common">Itch mite</name>
    <name type="synonym">Acarus scabiei</name>
    <dbReference type="NCBI Taxonomy" id="52283"/>
    <lineage>
        <taxon>Eukaryota</taxon>
        <taxon>Metazoa</taxon>
        <taxon>Ecdysozoa</taxon>
        <taxon>Arthropoda</taxon>
        <taxon>Chelicerata</taxon>
        <taxon>Arachnida</taxon>
        <taxon>Acari</taxon>
        <taxon>Acariformes</taxon>
        <taxon>Sarcoptiformes</taxon>
        <taxon>Astigmata</taxon>
        <taxon>Psoroptidia</taxon>
        <taxon>Sarcoptoidea</taxon>
        <taxon>Sarcoptidae</taxon>
        <taxon>Sarcoptinae</taxon>
        <taxon>Sarcoptes</taxon>
    </lineage>
</organism>
<feature type="transmembrane region" description="Helical" evidence="2">
    <location>
        <begin position="161"/>
        <end position="181"/>
    </location>
</feature>
<dbReference type="EMBL" id="WVUK01000055">
    <property type="protein sequence ID" value="KAF7493489.1"/>
    <property type="molecule type" value="Genomic_DNA"/>
</dbReference>
<feature type="compositionally biased region" description="Polar residues" evidence="1">
    <location>
        <begin position="34"/>
        <end position="43"/>
    </location>
</feature>
<reference evidence="4" key="3">
    <citation type="submission" date="2022-06" db="UniProtKB">
        <authorList>
            <consortium name="EnsemblMetazoa"/>
        </authorList>
    </citation>
    <scope>IDENTIFICATION</scope>
</reference>
<evidence type="ECO:0000256" key="2">
    <source>
        <dbReference type="SAM" id="Phobius"/>
    </source>
</evidence>
<dbReference type="AlphaFoldDB" id="A0A834RBK9"/>
<feature type="region of interest" description="Disordered" evidence="1">
    <location>
        <begin position="26"/>
        <end position="70"/>
    </location>
</feature>
<reference evidence="5" key="1">
    <citation type="journal article" date="2020" name="PLoS Negl. Trop. Dis.">
        <title>High-quality nuclear genome for Sarcoptes scabiei-A critical resource for a neglected parasite.</title>
        <authorList>
            <person name="Korhonen P.K."/>
            <person name="Gasser R.B."/>
            <person name="Ma G."/>
            <person name="Wang T."/>
            <person name="Stroehlein A.J."/>
            <person name="Young N.D."/>
            <person name="Ang C.S."/>
            <person name="Fernando D.D."/>
            <person name="Lu H.C."/>
            <person name="Taylor S."/>
            <person name="Reynolds S.L."/>
            <person name="Mofiz E."/>
            <person name="Najaraj S.H."/>
            <person name="Gowda H."/>
            <person name="Madugundu A."/>
            <person name="Renuse S."/>
            <person name="Holt D."/>
            <person name="Pandey A."/>
            <person name="Papenfuss A.T."/>
            <person name="Fischer K."/>
        </authorList>
    </citation>
    <scope>NUCLEOTIDE SEQUENCE [LARGE SCALE GENOMIC DNA]</scope>
</reference>
<gene>
    <name evidence="3" type="ORF">SSS_4337</name>
</gene>
<dbReference type="Proteomes" id="UP000070412">
    <property type="component" value="Unassembled WGS sequence"/>
</dbReference>
<reference evidence="3" key="2">
    <citation type="submission" date="2020-01" db="EMBL/GenBank/DDBJ databases">
        <authorList>
            <person name="Korhonen P.K.K."/>
            <person name="Guangxu M.G."/>
            <person name="Wang T.W."/>
            <person name="Stroehlein A.J.S."/>
            <person name="Young N.D."/>
            <person name="Ang C.-S.A."/>
            <person name="Fernando D.W.F."/>
            <person name="Lu H.L."/>
            <person name="Taylor S.T."/>
            <person name="Ehtesham M.E.M."/>
            <person name="Najaraj S.H.N."/>
            <person name="Harsha G.H.G."/>
            <person name="Madugundu A.M."/>
            <person name="Renuse S.R."/>
            <person name="Holt D.H."/>
            <person name="Pandey A.P."/>
            <person name="Papenfuss A.P."/>
            <person name="Gasser R.B.G."/>
            <person name="Fischer K.F."/>
        </authorList>
    </citation>
    <scope>NUCLEOTIDE SEQUENCE</scope>
    <source>
        <strain evidence="3">SSS_KF_BRIS2020</strain>
    </source>
</reference>
<keyword evidence="2" id="KW-0812">Transmembrane</keyword>